<evidence type="ECO:0000313" key="2">
    <source>
        <dbReference type="EMBL" id="ETO59201.1"/>
    </source>
</evidence>
<reference evidence="2 3" key="1">
    <citation type="submission" date="2013-11" db="EMBL/GenBank/DDBJ databases">
        <title>The Genome Sequence of Phytophthora parasitica P1976.</title>
        <authorList>
            <consortium name="The Broad Institute Genomics Platform"/>
            <person name="Russ C."/>
            <person name="Tyler B."/>
            <person name="Panabieres F."/>
            <person name="Shan W."/>
            <person name="Tripathy S."/>
            <person name="Grunwald N."/>
            <person name="Machado M."/>
            <person name="Johnson C.S."/>
            <person name="Walker B."/>
            <person name="Young S."/>
            <person name="Zeng Q."/>
            <person name="Gargeya S."/>
            <person name="Fitzgerald M."/>
            <person name="Haas B."/>
            <person name="Abouelleil A."/>
            <person name="Allen A.W."/>
            <person name="Alvarado L."/>
            <person name="Arachchi H.M."/>
            <person name="Berlin A.M."/>
            <person name="Chapman S.B."/>
            <person name="Gainer-Dewar J."/>
            <person name="Goldberg J."/>
            <person name="Griggs A."/>
            <person name="Gujja S."/>
            <person name="Hansen M."/>
            <person name="Howarth C."/>
            <person name="Imamovic A."/>
            <person name="Ireland A."/>
            <person name="Larimer J."/>
            <person name="McCowan C."/>
            <person name="Murphy C."/>
            <person name="Pearson M."/>
            <person name="Poon T.W."/>
            <person name="Priest M."/>
            <person name="Roberts A."/>
            <person name="Saif S."/>
            <person name="Shea T."/>
            <person name="Sisk P."/>
            <person name="Sykes S."/>
            <person name="Wortman J."/>
            <person name="Nusbaum C."/>
            <person name="Birren B."/>
        </authorList>
    </citation>
    <scope>NUCLEOTIDE SEQUENCE [LARGE SCALE GENOMIC DNA]</scope>
    <source>
        <strain evidence="2 3">P1976</strain>
    </source>
</reference>
<dbReference type="Proteomes" id="UP000028582">
    <property type="component" value="Unassembled WGS sequence"/>
</dbReference>
<proteinExistence type="predicted"/>
<evidence type="ECO:0000313" key="3">
    <source>
        <dbReference type="Proteomes" id="UP000028582"/>
    </source>
</evidence>
<organism evidence="2 3">
    <name type="scientific">Phytophthora nicotianae P1976</name>
    <dbReference type="NCBI Taxonomy" id="1317066"/>
    <lineage>
        <taxon>Eukaryota</taxon>
        <taxon>Sar</taxon>
        <taxon>Stramenopiles</taxon>
        <taxon>Oomycota</taxon>
        <taxon>Peronosporomycetes</taxon>
        <taxon>Peronosporales</taxon>
        <taxon>Peronosporaceae</taxon>
        <taxon>Phytophthora</taxon>
    </lineage>
</organism>
<evidence type="ECO:0000256" key="1">
    <source>
        <dbReference type="SAM" id="MobiDB-lite"/>
    </source>
</evidence>
<gene>
    <name evidence="2" type="ORF">F444_22427</name>
</gene>
<name>A0A080YXU0_PHYNI</name>
<dbReference type="EMBL" id="ANJA01004284">
    <property type="protein sequence ID" value="ETO59201.1"/>
    <property type="molecule type" value="Genomic_DNA"/>
</dbReference>
<sequence>METVKLMQRLENESVSNGDHTNDDSELEDGVPPTQTTEPVQNGEEKPRTQLKQSKLSRGADRLAVHKYPSHLTVSLKELLTWAKTAPNLKDVLEKYHVQLEDPYFEIGR</sequence>
<dbReference type="AlphaFoldDB" id="A0A080YXU0"/>
<comment type="caution">
    <text evidence="2">The sequence shown here is derived from an EMBL/GenBank/DDBJ whole genome shotgun (WGS) entry which is preliminary data.</text>
</comment>
<feature type="region of interest" description="Disordered" evidence="1">
    <location>
        <begin position="1"/>
        <end position="60"/>
    </location>
</feature>
<protein>
    <submittedName>
        <fullName evidence="2">Uncharacterized protein</fullName>
    </submittedName>
</protein>
<accession>A0A080YXU0</accession>